<evidence type="ECO:0000313" key="7">
    <source>
        <dbReference type="Proteomes" id="UP001143307"/>
    </source>
</evidence>
<comment type="caution">
    <text evidence="6">The sequence shown here is derived from an EMBL/GenBank/DDBJ whole genome shotgun (WGS) entry which is preliminary data.</text>
</comment>
<reference evidence="6" key="1">
    <citation type="submission" date="2019-02" db="EMBL/GenBank/DDBJ databases">
        <authorList>
            <person name="Li S.-H."/>
        </authorList>
    </citation>
    <scope>NUCLEOTIDE SEQUENCE</scope>
    <source>
        <strain evidence="6">IMCC8485</strain>
    </source>
</reference>
<evidence type="ECO:0000256" key="3">
    <source>
        <dbReference type="ARBA" id="ARBA00022729"/>
    </source>
</evidence>
<accession>A0ABT3T0E2</accession>
<name>A0ABT3T0E2_9GAMM</name>
<feature type="domain" description="SD-repeat containing protein B" evidence="5">
    <location>
        <begin position="325"/>
        <end position="389"/>
    </location>
</feature>
<proteinExistence type="predicted"/>
<dbReference type="RefSeq" id="WP_279253972.1">
    <property type="nucleotide sequence ID" value="NZ_SHNP01000007.1"/>
</dbReference>
<dbReference type="Gene3D" id="2.60.40.10">
    <property type="entry name" value="Immunoglobulins"/>
    <property type="match status" value="4"/>
</dbReference>
<dbReference type="PROSITE" id="PS51257">
    <property type="entry name" value="PROKAR_LIPOPROTEIN"/>
    <property type="match status" value="1"/>
</dbReference>
<organism evidence="6 7">
    <name type="scientific">Candidatus Seongchinamella marina</name>
    <dbReference type="NCBI Taxonomy" id="2518990"/>
    <lineage>
        <taxon>Bacteria</taxon>
        <taxon>Pseudomonadati</taxon>
        <taxon>Pseudomonadota</taxon>
        <taxon>Gammaproteobacteria</taxon>
        <taxon>Cellvibrionales</taxon>
        <taxon>Halieaceae</taxon>
        <taxon>Seongchinamella</taxon>
    </lineage>
</organism>
<feature type="domain" description="SD-repeat containing protein B" evidence="5">
    <location>
        <begin position="543"/>
        <end position="615"/>
    </location>
</feature>
<feature type="domain" description="SD-repeat containing protein B" evidence="5">
    <location>
        <begin position="983"/>
        <end position="1053"/>
    </location>
</feature>
<evidence type="ECO:0000259" key="5">
    <source>
        <dbReference type="Pfam" id="PF17210"/>
    </source>
</evidence>
<evidence type="ECO:0000313" key="6">
    <source>
        <dbReference type="EMBL" id="MCX2975335.1"/>
    </source>
</evidence>
<gene>
    <name evidence="6" type="ORF">EYC87_17275</name>
</gene>
<comment type="subcellular location">
    <subcellularLocation>
        <location evidence="1">Secreted</location>
    </subcellularLocation>
</comment>
<dbReference type="InterPro" id="IPR013783">
    <property type="entry name" value="Ig-like_fold"/>
</dbReference>
<evidence type="ECO:0000256" key="4">
    <source>
        <dbReference type="SAM" id="SignalP"/>
    </source>
</evidence>
<feature type="chain" id="PRO_5045170980" description="SD-repeat containing protein B domain-containing protein" evidence="4">
    <location>
        <begin position="23"/>
        <end position="1138"/>
    </location>
</feature>
<evidence type="ECO:0000256" key="1">
    <source>
        <dbReference type="ARBA" id="ARBA00004613"/>
    </source>
</evidence>
<dbReference type="SUPFAM" id="SSF117074">
    <property type="entry name" value="Hypothetical protein PA1324"/>
    <property type="match status" value="4"/>
</dbReference>
<protein>
    <recommendedName>
        <fullName evidence="5">SD-repeat containing protein B domain-containing protein</fullName>
    </recommendedName>
</protein>
<dbReference type="PANTHER" id="PTHR23303:SF15">
    <property type="entry name" value="COLOSSIN-A"/>
    <property type="match status" value="1"/>
</dbReference>
<dbReference type="EMBL" id="SHNP01000007">
    <property type="protein sequence ID" value="MCX2975335.1"/>
    <property type="molecule type" value="Genomic_DNA"/>
</dbReference>
<dbReference type="Proteomes" id="UP001143307">
    <property type="component" value="Unassembled WGS sequence"/>
</dbReference>
<feature type="domain" description="SD-repeat containing protein B" evidence="5">
    <location>
        <begin position="766"/>
        <end position="849"/>
    </location>
</feature>
<dbReference type="InterPro" id="IPR051417">
    <property type="entry name" value="SDr/BOS_complex"/>
</dbReference>
<dbReference type="Pfam" id="PF17210">
    <property type="entry name" value="SdrD_B"/>
    <property type="match status" value="4"/>
</dbReference>
<keyword evidence="2" id="KW-0964">Secreted</keyword>
<keyword evidence="7" id="KW-1185">Reference proteome</keyword>
<evidence type="ECO:0000256" key="2">
    <source>
        <dbReference type="ARBA" id="ARBA00022525"/>
    </source>
</evidence>
<dbReference type="PANTHER" id="PTHR23303">
    <property type="entry name" value="CARBOXYPEPTIDASE REGULATORY REGION-CONTAINING"/>
    <property type="match status" value="1"/>
</dbReference>
<sequence length="1138" mass="120718">MQKYRFQALLAAAIAAAAPNMALGAACLENSSPGRICTANDFETVSEELISGPSSCIDGEIIPGDLVMRIGLLGNRNSTYDIGFFIGDADNSPINGESCTFDSLDRIVPVDGIFDGLSGNGPYRNLEGNACGDANKIDRVIYKDITLSNVLCQDRNNDGTLDVAYAITWKQNSSACDDASDPANFSLSTSSKCINTIGDIGEVPVVPPNPETPVIRVQKTAEPLVISPGEDVDYTINVVNEGPITVFIDTLVDDKFGDLNGAGSCSMPQEIASGEIYTCSFNAFPSGTAPGVHLNTVTASGTGDGKPVSDMGRALVNFIEVTQGAIGYLVWNDLNADGIKQENEEGIAGVTIELYEELIPTPTIAVTNESGFYTFTDLGGGIYNVVAVEDSSGPLDNLVRTTAANPLEVVLKTGQVNTFANFGYVRAEMTVSKAVSPQVVFAPGGLVTYTVEVQNSGVIAWELTELVDDKFGDLIDQGDCALPATPLAPGDIYSCEFDRQIDGNPGENHTNTVQAAAKDLVEGYFIYGADDAVVGIEDPVNGSLGNLVWLDQNANGVLDEGEVGLNQVTIDLSYDADSDGNYETLVATDTTINNGEYSFIGLPAGNYRVTVTDTNQILKDRFLTTPPEPLDLILAPGKYYDSADFGYADIPKPAIQVIKIPSEFIVKSPSAEVTYSIIVVNIGDTAVTLDQLIDSRFGDLNGLGTCELGVSITKRQTYKCRFTETISGEPLEIHRNTVSARATDANDNITFDSGPAAVLFLAPSSAAIGDQVWEDLNADGVFDAGEPGIKNVTVDLYQAGTRLATTSTDASGKYDFTALAAGNYQVVVSDTTGALDGFILTGGAEPLDVNLETGEIFNDADFGYAAAAIEVVKIGNRRALLGSSGEVIYTITTRNSSYVNVTLTGLDDDRFGDLNGQGNCALPVAISARSSVACQFTQIITGSPGSVHTNIVTATAVDDENNVVDSKSSFNVDFVPINFGASGYLVWDDENGNGLRESSEPGIGNVTVELQLDEDNNGSYEKRTATAVTNSNGYYVFVPVPTGNWRIEVTDEYAVLTDKMLTGGTNPNAFSLTSGQIYQNANFGYFVDPTEPPIDPPPIDPPDTEIQNIPVTPQWILGLIILGALGLGLNARHRIELR</sequence>
<feature type="signal peptide" evidence="4">
    <location>
        <begin position="1"/>
        <end position="22"/>
    </location>
</feature>
<dbReference type="InterPro" id="IPR033764">
    <property type="entry name" value="Sdr_B"/>
</dbReference>
<keyword evidence="3 4" id="KW-0732">Signal</keyword>